<keyword evidence="4 5" id="KW-0472">Membrane</keyword>
<dbReference type="AlphaFoldDB" id="A0A9W9YHT0"/>
<dbReference type="CDD" id="cd00637">
    <property type="entry name" value="7tm_classA_rhodopsin-like"/>
    <property type="match status" value="1"/>
</dbReference>
<reference evidence="7" key="1">
    <citation type="submission" date="2023-01" db="EMBL/GenBank/DDBJ databases">
        <title>Genome assembly of the deep-sea coral Lophelia pertusa.</title>
        <authorList>
            <person name="Herrera S."/>
            <person name="Cordes E."/>
        </authorList>
    </citation>
    <scope>NUCLEOTIDE SEQUENCE</scope>
    <source>
        <strain evidence="7">USNM1676648</strain>
        <tissue evidence="7">Polyp</tissue>
    </source>
</reference>
<evidence type="ECO:0000313" key="7">
    <source>
        <dbReference type="EMBL" id="KAJ7350984.1"/>
    </source>
</evidence>
<feature type="transmembrane region" description="Helical" evidence="5">
    <location>
        <begin position="217"/>
        <end position="234"/>
    </location>
</feature>
<evidence type="ECO:0000313" key="8">
    <source>
        <dbReference type="Proteomes" id="UP001163046"/>
    </source>
</evidence>
<dbReference type="GO" id="GO:0016020">
    <property type="term" value="C:membrane"/>
    <property type="evidence" value="ECO:0007669"/>
    <property type="project" value="UniProtKB-SubCell"/>
</dbReference>
<proteinExistence type="predicted"/>
<dbReference type="EMBL" id="MU827372">
    <property type="protein sequence ID" value="KAJ7350984.1"/>
    <property type="molecule type" value="Genomic_DNA"/>
</dbReference>
<evidence type="ECO:0000256" key="2">
    <source>
        <dbReference type="ARBA" id="ARBA00022692"/>
    </source>
</evidence>
<feature type="transmembrane region" description="Helical" evidence="5">
    <location>
        <begin position="50"/>
        <end position="75"/>
    </location>
</feature>
<feature type="domain" description="G-protein coupled receptors family 1 profile" evidence="6">
    <location>
        <begin position="29"/>
        <end position="271"/>
    </location>
</feature>
<feature type="transmembrane region" description="Helical" evidence="5">
    <location>
        <begin position="95"/>
        <end position="114"/>
    </location>
</feature>
<feature type="transmembrane region" description="Helical" evidence="5">
    <location>
        <begin position="17"/>
        <end position="38"/>
    </location>
</feature>
<dbReference type="SUPFAM" id="SSF81321">
    <property type="entry name" value="Family A G protein-coupled receptor-like"/>
    <property type="match status" value="1"/>
</dbReference>
<evidence type="ECO:0000256" key="3">
    <source>
        <dbReference type="ARBA" id="ARBA00022989"/>
    </source>
</evidence>
<keyword evidence="2 5" id="KW-0812">Transmembrane</keyword>
<feature type="transmembrane region" description="Helical" evidence="5">
    <location>
        <begin position="254"/>
        <end position="275"/>
    </location>
</feature>
<accession>A0A9W9YHT0</accession>
<evidence type="ECO:0000259" key="6">
    <source>
        <dbReference type="PROSITE" id="PS50262"/>
    </source>
</evidence>
<dbReference type="Proteomes" id="UP001163046">
    <property type="component" value="Unassembled WGS sequence"/>
</dbReference>
<keyword evidence="3 5" id="KW-1133">Transmembrane helix</keyword>
<organism evidence="7 8">
    <name type="scientific">Desmophyllum pertusum</name>
    <dbReference type="NCBI Taxonomy" id="174260"/>
    <lineage>
        <taxon>Eukaryota</taxon>
        <taxon>Metazoa</taxon>
        <taxon>Cnidaria</taxon>
        <taxon>Anthozoa</taxon>
        <taxon>Hexacorallia</taxon>
        <taxon>Scleractinia</taxon>
        <taxon>Caryophylliina</taxon>
        <taxon>Caryophylliidae</taxon>
        <taxon>Desmophyllum</taxon>
    </lineage>
</organism>
<dbReference type="PROSITE" id="PS50262">
    <property type="entry name" value="G_PROTEIN_RECEP_F1_2"/>
    <property type="match status" value="1"/>
</dbReference>
<dbReference type="PANTHER" id="PTHR45698:SF1">
    <property type="entry name" value="TRACE AMINE-ASSOCIATED RECEPTOR 13C-LIKE"/>
    <property type="match status" value="1"/>
</dbReference>
<evidence type="ECO:0000256" key="5">
    <source>
        <dbReference type="SAM" id="Phobius"/>
    </source>
</evidence>
<dbReference type="PANTHER" id="PTHR45698">
    <property type="entry name" value="TRACE AMINE-ASSOCIATED RECEPTOR 19N-RELATED"/>
    <property type="match status" value="1"/>
</dbReference>
<dbReference type="Gene3D" id="1.20.1070.10">
    <property type="entry name" value="Rhodopsin 7-helix transmembrane proteins"/>
    <property type="match status" value="1"/>
</dbReference>
<dbReference type="InterPro" id="IPR017452">
    <property type="entry name" value="GPCR_Rhodpsn_7TM"/>
</dbReference>
<feature type="transmembrane region" description="Helical" evidence="5">
    <location>
        <begin position="177"/>
        <end position="205"/>
    </location>
</feature>
<gene>
    <name evidence="7" type="ORF">OS493_037440</name>
</gene>
<comment type="caution">
    <text evidence="7">The sequence shown here is derived from an EMBL/GenBank/DDBJ whole genome shotgun (WGS) entry which is preliminary data.</text>
</comment>
<dbReference type="PRINTS" id="PR00237">
    <property type="entry name" value="GPCRRHODOPSN"/>
</dbReference>
<dbReference type="GO" id="GO:0004930">
    <property type="term" value="F:G protein-coupled receptor activity"/>
    <property type="evidence" value="ECO:0007669"/>
    <property type="project" value="InterPro"/>
</dbReference>
<comment type="subcellular location">
    <subcellularLocation>
        <location evidence="1">Membrane</location>
    </subcellularLocation>
</comment>
<evidence type="ECO:0000256" key="1">
    <source>
        <dbReference type="ARBA" id="ARBA00004370"/>
    </source>
</evidence>
<name>A0A9W9YHT0_9CNID</name>
<evidence type="ECO:0000256" key="4">
    <source>
        <dbReference type="ARBA" id="ARBA00023136"/>
    </source>
</evidence>
<feature type="transmembrane region" description="Helical" evidence="5">
    <location>
        <begin position="135"/>
        <end position="157"/>
    </location>
</feature>
<dbReference type="InterPro" id="IPR000276">
    <property type="entry name" value="GPCR_Rhodpsn"/>
</dbReference>
<sequence length="310" mass="35010">MDHSDLLNHDPSMLEKTVYGVTAILAVIINLVLCVIIIKGKNSISDKSDVLFVLNIAIAALLTGIFIPITSPLIAPVPTLTECTAPVYCRLIASWYFIVIFVKVLVMTCMFLAIQQWFVLCKPQQHQSTFGRQRVKLFIVFTWIVSAVTTITLIFSTKNNSSNRCVMMNGAGLDTRQIIVLVQTIFTIFLPCLITWLAIGALLYQRKNFQIHAKKRLFMYSTVVLTVTLSWFFEEFSAFVQTYAIPDSESNVRHYARMLALFTPCIIPCICFTMCKELRQQVKLLYASCGNAGEDENSTTNKQGKMKTQQ</sequence>
<dbReference type="Pfam" id="PF00001">
    <property type="entry name" value="7tm_1"/>
    <property type="match status" value="1"/>
</dbReference>
<protein>
    <recommendedName>
        <fullName evidence="6">G-protein coupled receptors family 1 profile domain-containing protein</fullName>
    </recommendedName>
</protein>
<keyword evidence="8" id="KW-1185">Reference proteome</keyword>